<gene>
    <name evidence="1" type="ORF">SAMN02745126_05520</name>
</gene>
<evidence type="ECO:0000313" key="1">
    <source>
        <dbReference type="EMBL" id="SKA34710.1"/>
    </source>
</evidence>
<dbReference type="AlphaFoldDB" id="A0A1T4T2F2"/>
<sequence>RGRRTILGGRANVRTALYMATLVATRRNPVIVDFYRRLRAAGKPAKLALTACMRKLLTILNAVLRERRPWQSA</sequence>
<name>A0A1T4T2F2_9HYPH</name>
<reference evidence="2" key="1">
    <citation type="submission" date="2017-02" db="EMBL/GenBank/DDBJ databases">
        <authorList>
            <person name="Varghese N."/>
            <person name="Submissions S."/>
        </authorList>
    </citation>
    <scope>NUCLEOTIDE SEQUENCE [LARGE SCALE GENOMIC DNA]</scope>
    <source>
        <strain evidence="2">ATCC 27094</strain>
    </source>
</reference>
<dbReference type="EMBL" id="FUWJ01000012">
    <property type="protein sequence ID" value="SKA34710.1"/>
    <property type="molecule type" value="Genomic_DNA"/>
</dbReference>
<evidence type="ECO:0000313" key="2">
    <source>
        <dbReference type="Proteomes" id="UP000190092"/>
    </source>
</evidence>
<keyword evidence="2" id="KW-1185">Reference proteome</keyword>
<organism evidence="1 2">
    <name type="scientific">Enhydrobacter aerosaccus</name>
    <dbReference type="NCBI Taxonomy" id="225324"/>
    <lineage>
        <taxon>Bacteria</taxon>
        <taxon>Pseudomonadati</taxon>
        <taxon>Pseudomonadota</taxon>
        <taxon>Alphaproteobacteria</taxon>
        <taxon>Hyphomicrobiales</taxon>
        <taxon>Enhydrobacter</taxon>
    </lineage>
</organism>
<feature type="non-terminal residue" evidence="1">
    <location>
        <position position="1"/>
    </location>
</feature>
<dbReference type="InterPro" id="IPR047650">
    <property type="entry name" value="Transpos_IS110"/>
</dbReference>
<protein>
    <submittedName>
        <fullName evidence="1">Transposase IS116/IS110/IS902 family protein</fullName>
    </submittedName>
</protein>
<dbReference type="OrthoDB" id="8261795at2"/>
<dbReference type="Proteomes" id="UP000190092">
    <property type="component" value="Unassembled WGS sequence"/>
</dbReference>
<dbReference type="PANTHER" id="PTHR33055">
    <property type="entry name" value="TRANSPOSASE FOR INSERTION SEQUENCE ELEMENT IS1111A"/>
    <property type="match status" value="1"/>
</dbReference>
<dbReference type="PANTHER" id="PTHR33055:SF13">
    <property type="entry name" value="TRANSPOSASE"/>
    <property type="match status" value="1"/>
</dbReference>
<accession>A0A1T4T2F2</accession>
<proteinExistence type="predicted"/>